<accession>A0A3S5YDE6</accession>
<gene>
    <name evidence="2" type="ordered locus">REQ_46440</name>
</gene>
<dbReference type="SUPFAM" id="SSF48371">
    <property type="entry name" value="ARM repeat"/>
    <property type="match status" value="1"/>
</dbReference>
<evidence type="ECO:0000313" key="2">
    <source>
        <dbReference type="EMBL" id="CBH50589.1"/>
    </source>
</evidence>
<dbReference type="InterPro" id="IPR016024">
    <property type="entry name" value="ARM-type_fold"/>
</dbReference>
<evidence type="ECO:0000313" key="3">
    <source>
        <dbReference type="Proteomes" id="UP000006892"/>
    </source>
</evidence>
<dbReference type="Proteomes" id="UP001154400">
    <property type="component" value="Chromosome"/>
</dbReference>
<dbReference type="InterPro" id="IPR025375">
    <property type="entry name" value="DUF4365"/>
</dbReference>
<reference evidence="2" key="1">
    <citation type="journal article" date="2010" name="PLoS Genet.">
        <title>The genome of a pathogenic rhodococcus: cooptive virulence underpinned by key gene acquisitions.</title>
        <authorList>
            <person name="Letek M."/>
            <person name="Gonzalez P."/>
            <person name="Macarthur I."/>
            <person name="Rodriguez H."/>
            <person name="Freeman T.C."/>
            <person name="Valero-Rello A."/>
            <person name="Blanco M."/>
            <person name="Buckley T."/>
            <person name="Cherevach I."/>
            <person name="Fahey R."/>
            <person name="Hapeshi A."/>
            <person name="Holdstock J."/>
            <person name="Leadon D."/>
            <person name="Navas J."/>
            <person name="Ocampo A."/>
            <person name="Quail M.A."/>
            <person name="Sanders M."/>
            <person name="Scortti M.M."/>
            <person name="Prescott J.F."/>
            <person name="Fogarty U."/>
            <person name="Meijer W.G."/>
            <person name="Parkhill J."/>
            <person name="Bentley S.D."/>
            <person name="Vazquez-Boland J.A."/>
        </authorList>
    </citation>
    <scope>NUCLEOTIDE SEQUENCE [LARGE SCALE GENOMIC DNA]</scope>
    <source>
        <strain evidence="2 3">103S</strain>
    </source>
</reference>
<organism evidence="2">
    <name type="scientific">Rhodococcus hoagii (strain 103S)</name>
    <name type="common">Rhodococcus equi</name>
    <dbReference type="NCBI Taxonomy" id="685727"/>
    <lineage>
        <taxon>Bacteria</taxon>
        <taxon>Bacillati</taxon>
        <taxon>Actinomycetota</taxon>
        <taxon>Actinomycetes</taxon>
        <taxon>Mycobacteriales</taxon>
        <taxon>Nocardiaceae</taxon>
        <taxon>Prescottella</taxon>
    </lineage>
</organism>
<evidence type="ECO:0000259" key="1">
    <source>
        <dbReference type="Pfam" id="PF14280"/>
    </source>
</evidence>
<dbReference type="Pfam" id="PF14280">
    <property type="entry name" value="DUF4365"/>
    <property type="match status" value="1"/>
</dbReference>
<sequence length="931" mass="101732">MRGSESEQTGNIGEQSVTLKFTRLGWHVAPNPAGEVGTDLLLQARDERRFDHGAFIGAQVKSGESFFREPKVSESGEVEGWWYRDPDAAHLRYWQTHTVPHLLILHDETDDQSYWVHVTKGNVVSTGKGAKIFVPKSSVVSRDHAEELLRVATAQRMGPRWEGSAWGGGVSILPPERLRYALLTPRLIAPHPNLTITSLRPDEAIAMLIKMRVDDLTPSRVGPRTGAPEIEQCRTSDDWGWRLYAALHDVLINGAEIGSIEMLIDDAAAPHERAAAAAILCALKVEVFDPSGGLQIVDSVLSRDDCDPTDHCWLLLHKSRCLSELGDLQQSREIAFELQRLRATAPDDPTAMAIAGAGADIVFTASGWGSDLGEVISGRDTIASWWRNQEIGSALQSHFDDHFKAWADGAADTSNGVRNTWLRLRAATLLSGLSADHTSWRPSLGLLARHVLTFSSDPGSISEALNDLRVVGDSKTIEMSVRRVLRHGPATAVQSAAQRVNFDTATRTSIRADLQMLTSAADVLEPESADAAARWILTFCDDLPAFAARFRPMFNIHSILSDALAELVPVVTPETLLEVVDRVVSLPPQDDQGWAHDWAKVIKRVPEDAWSVDDRVALASRGQADHFELREVLDAVLAAGDSQAREALRERIRQGDLAALDAFSDLRDLDSDSVHATMSHLGAAIDKQINVLRRGSSAHRGLDCAGTLVVMNVSHPGAARWDPLIELLSVRAPFVNHLIGTLRNLRRFGDDVPDIVATKLVDPLRELMTTGDRDLSIFGREDVRGRAASALAAVDIDAITEDELLALMEADDRNQRAAAAEIVAARSNGDMSALYALSRDDDPWVRAVIANRVADQAVRSDRPEHFMPLVIRMLSGEGTLVARMVAVALPDVQSAGADQLVGILHSHSSAEVRRVVGRYRSNSRGHSPVVL</sequence>
<dbReference type="RefSeq" id="WP_013417629.1">
    <property type="nucleotide sequence ID" value="NC_014659.1"/>
</dbReference>
<dbReference type="KEGG" id="req:REQ_46440"/>
<protein>
    <recommendedName>
        <fullName evidence="1">DUF4365 domain-containing protein</fullName>
    </recommendedName>
</protein>
<name>A0A3S5YDE6_RHOH1</name>
<feature type="domain" description="DUF4365" evidence="1">
    <location>
        <begin position="12"/>
        <end position="151"/>
    </location>
</feature>
<dbReference type="EMBL" id="FN563149">
    <property type="protein sequence ID" value="CBH50589.1"/>
    <property type="molecule type" value="Genomic_DNA"/>
</dbReference>
<dbReference type="AlphaFoldDB" id="A0A3S5YDE6"/>
<proteinExistence type="predicted"/>